<dbReference type="Pfam" id="PF00196">
    <property type="entry name" value="GerE"/>
    <property type="match status" value="1"/>
</dbReference>
<dbReference type="PRINTS" id="PR00038">
    <property type="entry name" value="HTHLUXR"/>
</dbReference>
<keyword evidence="3" id="KW-0804">Transcription</keyword>
<dbReference type="Gene3D" id="1.10.10.10">
    <property type="entry name" value="Winged helix-like DNA-binding domain superfamily/Winged helix DNA-binding domain"/>
    <property type="match status" value="1"/>
</dbReference>
<evidence type="ECO:0000256" key="1">
    <source>
        <dbReference type="ARBA" id="ARBA00023015"/>
    </source>
</evidence>
<dbReference type="CDD" id="cd06170">
    <property type="entry name" value="LuxR_C_like"/>
    <property type="match status" value="1"/>
</dbReference>
<dbReference type="InterPro" id="IPR041617">
    <property type="entry name" value="TPR_MalT"/>
</dbReference>
<evidence type="ECO:0000313" key="5">
    <source>
        <dbReference type="EMBL" id="GHO50974.1"/>
    </source>
</evidence>
<reference evidence="5" key="1">
    <citation type="submission" date="2020-10" db="EMBL/GenBank/DDBJ databases">
        <title>Taxonomic study of unclassified bacteria belonging to the class Ktedonobacteria.</title>
        <authorList>
            <person name="Yabe S."/>
            <person name="Wang C.M."/>
            <person name="Zheng Y."/>
            <person name="Sakai Y."/>
            <person name="Cavaletti L."/>
            <person name="Monciardini P."/>
            <person name="Donadio S."/>
        </authorList>
    </citation>
    <scope>NUCLEOTIDE SEQUENCE</scope>
    <source>
        <strain evidence="5">SOSP1-1</strain>
    </source>
</reference>
<dbReference type="SUPFAM" id="SSF48452">
    <property type="entry name" value="TPR-like"/>
    <property type="match status" value="1"/>
</dbReference>
<sequence>MGMLADLYETQGELRKSEQLYRHLLLLFGSRKEVQPVISGWISMIYANLLLEWNRLNEAEHALQRASSASLRTAHKEFTLEYHLIQQRLFLIRGNDKEAFTILQEIEGDLPLMQPSRLVTAAARLARTRWLLSQGQIEDAAHWLKTQHLRYENAFSEDPYKDLPGVGNLIFTEYMLLARVLIAQGRHAPRDAYLKEALALLDHFRLPSEQVGLTKRVIEALILTSLVYQAQGETSTALATLSRAVSLAESGGFVRLFIDEGEPMNILLVRLNVYKVSTQVYLQSLLEAVSHPNTPEVGQDGTPALSLLPEALSRREREVLTLLATGASNQEIAALLVIAPNTAKRHVKHILAKLAVTNRVQAVTRARELHLL</sequence>
<accession>A0A8J3IFJ4</accession>
<dbReference type="AlphaFoldDB" id="A0A8J3IFJ4"/>
<keyword evidence="2" id="KW-0238">DNA-binding</keyword>
<dbReference type="PROSITE" id="PS50043">
    <property type="entry name" value="HTH_LUXR_2"/>
    <property type="match status" value="1"/>
</dbReference>
<feature type="domain" description="HTH luxR-type" evidence="4">
    <location>
        <begin position="305"/>
        <end position="370"/>
    </location>
</feature>
<evidence type="ECO:0000259" key="4">
    <source>
        <dbReference type="PROSITE" id="PS50043"/>
    </source>
</evidence>
<dbReference type="GO" id="GO:0003677">
    <property type="term" value="F:DNA binding"/>
    <property type="evidence" value="ECO:0007669"/>
    <property type="project" value="UniProtKB-KW"/>
</dbReference>
<dbReference type="GO" id="GO:0006355">
    <property type="term" value="P:regulation of DNA-templated transcription"/>
    <property type="evidence" value="ECO:0007669"/>
    <property type="project" value="InterPro"/>
</dbReference>
<keyword evidence="1" id="KW-0805">Transcription regulation</keyword>
<evidence type="ECO:0000256" key="3">
    <source>
        <dbReference type="ARBA" id="ARBA00023163"/>
    </source>
</evidence>
<dbReference type="InterPro" id="IPR011990">
    <property type="entry name" value="TPR-like_helical_dom_sf"/>
</dbReference>
<name>A0A8J3IFJ4_9CHLR</name>
<protein>
    <recommendedName>
        <fullName evidence="4">HTH luxR-type domain-containing protein</fullName>
    </recommendedName>
</protein>
<evidence type="ECO:0000256" key="2">
    <source>
        <dbReference type="ARBA" id="ARBA00023125"/>
    </source>
</evidence>
<dbReference type="Pfam" id="PF17874">
    <property type="entry name" value="TPR_MalT"/>
    <property type="match status" value="1"/>
</dbReference>
<proteinExistence type="predicted"/>
<dbReference type="EMBL" id="BNJF01000010">
    <property type="protein sequence ID" value="GHO50974.1"/>
    <property type="molecule type" value="Genomic_DNA"/>
</dbReference>
<dbReference type="PANTHER" id="PTHR44688:SF16">
    <property type="entry name" value="DNA-BINDING TRANSCRIPTIONAL ACTIVATOR DEVR_DOSR"/>
    <property type="match status" value="1"/>
</dbReference>
<evidence type="ECO:0000313" key="6">
    <source>
        <dbReference type="Proteomes" id="UP000612362"/>
    </source>
</evidence>
<dbReference type="InterPro" id="IPR000792">
    <property type="entry name" value="Tscrpt_reg_LuxR_C"/>
</dbReference>
<dbReference type="Proteomes" id="UP000612362">
    <property type="component" value="Unassembled WGS sequence"/>
</dbReference>
<gene>
    <name evidence="5" type="ORF">KSX_91370</name>
</gene>
<dbReference type="SUPFAM" id="SSF46894">
    <property type="entry name" value="C-terminal effector domain of the bipartite response regulators"/>
    <property type="match status" value="1"/>
</dbReference>
<dbReference type="InterPro" id="IPR036388">
    <property type="entry name" value="WH-like_DNA-bd_sf"/>
</dbReference>
<dbReference type="InterPro" id="IPR016032">
    <property type="entry name" value="Sig_transdc_resp-reg_C-effctor"/>
</dbReference>
<keyword evidence="6" id="KW-1185">Reference proteome</keyword>
<dbReference type="RefSeq" id="WP_220199926.1">
    <property type="nucleotide sequence ID" value="NZ_BNJF01000010.1"/>
</dbReference>
<comment type="caution">
    <text evidence="5">The sequence shown here is derived from an EMBL/GenBank/DDBJ whole genome shotgun (WGS) entry which is preliminary data.</text>
</comment>
<dbReference type="Gene3D" id="1.25.40.10">
    <property type="entry name" value="Tetratricopeptide repeat domain"/>
    <property type="match status" value="1"/>
</dbReference>
<organism evidence="5 6">
    <name type="scientific">Ktedonospora formicarum</name>
    <dbReference type="NCBI Taxonomy" id="2778364"/>
    <lineage>
        <taxon>Bacteria</taxon>
        <taxon>Bacillati</taxon>
        <taxon>Chloroflexota</taxon>
        <taxon>Ktedonobacteria</taxon>
        <taxon>Ktedonobacterales</taxon>
        <taxon>Ktedonobacteraceae</taxon>
        <taxon>Ktedonospora</taxon>
    </lineage>
</organism>
<dbReference type="SMART" id="SM00421">
    <property type="entry name" value="HTH_LUXR"/>
    <property type="match status" value="1"/>
</dbReference>
<dbReference type="PANTHER" id="PTHR44688">
    <property type="entry name" value="DNA-BINDING TRANSCRIPTIONAL ACTIVATOR DEVR_DOSR"/>
    <property type="match status" value="1"/>
</dbReference>